<evidence type="ECO:0000313" key="2">
    <source>
        <dbReference type="EMBL" id="PMN90479.1"/>
    </source>
</evidence>
<comment type="caution">
    <text evidence="2">The sequence shown here is derived from an EMBL/GenBank/DDBJ whole genome shotgun (WGS) entry which is preliminary data.</text>
</comment>
<evidence type="ECO:0000313" key="3">
    <source>
        <dbReference type="Proteomes" id="UP000235387"/>
    </source>
</evidence>
<proteinExistence type="predicted"/>
<dbReference type="Proteomes" id="UP000235387">
    <property type="component" value="Unassembled WGS sequence"/>
</dbReference>
<keyword evidence="1" id="KW-0812">Transmembrane</keyword>
<keyword evidence="1" id="KW-1133">Transmembrane helix</keyword>
<keyword evidence="1" id="KW-0472">Membrane</keyword>
<gene>
    <name evidence="2" type="ORF">BCT23_19600</name>
</gene>
<evidence type="ECO:0000256" key="1">
    <source>
        <dbReference type="SAM" id="Phobius"/>
    </source>
</evidence>
<reference evidence="3" key="1">
    <citation type="submission" date="2016-07" db="EMBL/GenBank/DDBJ databases">
        <title>Nontailed viruses are major unrecognized killers of bacteria in the ocean.</title>
        <authorList>
            <person name="Kauffman K."/>
            <person name="Hussain F."/>
            <person name="Yang J."/>
            <person name="Arevalo P."/>
            <person name="Brown J."/>
            <person name="Cutler M."/>
            <person name="Kelly L."/>
            <person name="Polz M.F."/>
        </authorList>
    </citation>
    <scope>NUCLEOTIDE SEQUENCE [LARGE SCALE GENOMIC DNA]</scope>
    <source>
        <strain evidence="3">10N.261.45.A10</strain>
    </source>
</reference>
<dbReference type="AlphaFoldDB" id="A0A2N7L8E4"/>
<feature type="transmembrane region" description="Helical" evidence="1">
    <location>
        <begin position="37"/>
        <end position="60"/>
    </location>
</feature>
<name>A0A2N7L8E4_9GAMM</name>
<dbReference type="EMBL" id="MDAL01000029">
    <property type="protein sequence ID" value="PMN90479.1"/>
    <property type="molecule type" value="Genomic_DNA"/>
</dbReference>
<organism evidence="2 3">
    <name type="scientific">Enterovibrio norvegicus</name>
    <dbReference type="NCBI Taxonomy" id="188144"/>
    <lineage>
        <taxon>Bacteria</taxon>
        <taxon>Pseudomonadati</taxon>
        <taxon>Pseudomonadota</taxon>
        <taxon>Gammaproteobacteria</taxon>
        <taxon>Vibrionales</taxon>
        <taxon>Vibrionaceae</taxon>
        <taxon>Enterovibrio</taxon>
    </lineage>
</organism>
<accession>A0A2N7L8E4</accession>
<sequence>MFVPFVFAQVCLCLHPVFIVSVWLNEKGQTIEKRFRSYAVIFSSNEACFWIFSPTVMFNFPFQWNNGGRFSFPI</sequence>
<feature type="transmembrane region" description="Helical" evidence="1">
    <location>
        <begin position="6"/>
        <end position="25"/>
    </location>
</feature>
<protein>
    <submittedName>
        <fullName evidence="2">Uncharacterized protein</fullName>
    </submittedName>
</protein>